<dbReference type="CDD" id="cd00165">
    <property type="entry name" value="S4"/>
    <property type="match status" value="1"/>
</dbReference>
<dbReference type="GO" id="GO:0003723">
    <property type="term" value="F:RNA binding"/>
    <property type="evidence" value="ECO:0007669"/>
    <property type="project" value="UniProtKB-KW"/>
</dbReference>
<dbReference type="Pfam" id="PF01479">
    <property type="entry name" value="S4"/>
    <property type="match status" value="1"/>
</dbReference>
<dbReference type="SUPFAM" id="SSF55174">
    <property type="entry name" value="Alpha-L RNA-binding motif"/>
    <property type="match status" value="1"/>
</dbReference>
<evidence type="ECO:0000313" key="7">
    <source>
        <dbReference type="EMBL" id="APR02927.1"/>
    </source>
</evidence>
<dbReference type="InterPro" id="IPR018496">
    <property type="entry name" value="PsdUridine_synth_RsuA/RluB_CS"/>
</dbReference>
<dbReference type="InterPro" id="IPR036986">
    <property type="entry name" value="S4_RNA-bd_sf"/>
</dbReference>
<dbReference type="EC" id="5.4.99.-" evidence="6"/>
<comment type="catalytic activity">
    <reaction evidence="4">
        <text>uridine(516) in 16S rRNA = pseudouridine(516) in 16S rRNA</text>
        <dbReference type="Rhea" id="RHEA:38867"/>
        <dbReference type="Rhea" id="RHEA-COMP:10089"/>
        <dbReference type="Rhea" id="RHEA-COMP:10090"/>
        <dbReference type="ChEBI" id="CHEBI:65314"/>
        <dbReference type="ChEBI" id="CHEBI:65315"/>
        <dbReference type="EC" id="5.4.99.19"/>
    </reaction>
</comment>
<dbReference type="InterPro" id="IPR000748">
    <property type="entry name" value="PsdUridine_synth_RsuA/RluB/E/F"/>
</dbReference>
<accession>A0A1H5V7N2</accession>
<dbReference type="AlphaFoldDB" id="A0A1H5V7N2"/>
<dbReference type="InterPro" id="IPR006145">
    <property type="entry name" value="PsdUridine_synth_RsuA/RluA"/>
</dbReference>
<dbReference type="Gene3D" id="3.30.70.580">
    <property type="entry name" value="Pseudouridine synthase I, catalytic domain, N-terminal subdomain"/>
    <property type="match status" value="1"/>
</dbReference>
<keyword evidence="7" id="KW-0456">Lyase</keyword>
<sequence length="248" mass="26944">MRAMQLERLLHAQGFGSRKECRALIRSGCVSVAGTVCDTPHAEFDPGGSDGSPGLEFSVDDKVWRFRAQAYIALHKPAGYECSHKPTFHPSVFTLLPAQLLGRGVQCIGRLDQDTTGLLLLSDDGQFIHQWSSGKKRTPKVYEVALKHAVDEAFVATLLAGVQLHDEPAPIAAAACVLTSPTSLRLTICEGKYHQVKRMIGAAGNRVEALHRSCVGGLALDPELAPGQWRWLDAADLCRLTDYARDAT</sequence>
<proteinExistence type="inferred from homology"/>
<comment type="similarity">
    <text evidence="1 6">Belongs to the pseudouridine synthase RsuA family.</text>
</comment>
<dbReference type="InterPro" id="IPR042092">
    <property type="entry name" value="PsdUridine_s_RsuA/RluB/E/F_cat"/>
</dbReference>
<evidence type="ECO:0000256" key="5">
    <source>
        <dbReference type="ARBA" id="ARBA00037590"/>
    </source>
</evidence>
<dbReference type="PANTHER" id="PTHR47683:SF4">
    <property type="entry name" value="PSEUDOURIDINE SYNTHASE"/>
    <property type="match status" value="1"/>
</dbReference>
<reference evidence="7 8" key="1">
    <citation type="submission" date="2016-12" db="EMBL/GenBank/DDBJ databases">
        <title>Complete genome sequence of Thauera chlorobenzoica, a Betaproteobacterium degrading haloaromatics anaerobically to CO2 and halides.</title>
        <authorList>
            <person name="Goris T."/>
            <person name="Mergelsberg M."/>
            <person name="Boll M."/>
        </authorList>
    </citation>
    <scope>NUCLEOTIDE SEQUENCE [LARGE SCALE GENOMIC DNA]</scope>
    <source>
        <strain evidence="7 8">3CB1</strain>
    </source>
</reference>
<protein>
    <recommendedName>
        <fullName evidence="6">Pseudouridine synthase</fullName>
        <ecNumber evidence="6">5.4.99.-</ecNumber>
    </recommendedName>
</protein>
<dbReference type="Pfam" id="PF00849">
    <property type="entry name" value="PseudoU_synth_2"/>
    <property type="match status" value="1"/>
</dbReference>
<evidence type="ECO:0000256" key="4">
    <source>
        <dbReference type="ARBA" id="ARBA00036749"/>
    </source>
</evidence>
<dbReference type="PROSITE" id="PS01149">
    <property type="entry name" value="PSI_RSU"/>
    <property type="match status" value="1"/>
</dbReference>
<dbReference type="RefSeq" id="WP_075146633.1">
    <property type="nucleotide sequence ID" value="NZ_CP018839.1"/>
</dbReference>
<evidence type="ECO:0000256" key="6">
    <source>
        <dbReference type="RuleBase" id="RU003887"/>
    </source>
</evidence>
<dbReference type="InterPro" id="IPR002942">
    <property type="entry name" value="S4_RNA-bd"/>
</dbReference>
<dbReference type="PANTHER" id="PTHR47683">
    <property type="entry name" value="PSEUDOURIDINE SYNTHASE FAMILY PROTEIN-RELATED"/>
    <property type="match status" value="1"/>
</dbReference>
<dbReference type="GO" id="GO:0016829">
    <property type="term" value="F:lyase activity"/>
    <property type="evidence" value="ECO:0007669"/>
    <property type="project" value="UniProtKB-KW"/>
</dbReference>
<dbReference type="PROSITE" id="PS50889">
    <property type="entry name" value="S4"/>
    <property type="match status" value="1"/>
</dbReference>
<dbReference type="Gene3D" id="3.10.290.10">
    <property type="entry name" value="RNA-binding S4 domain"/>
    <property type="match status" value="1"/>
</dbReference>
<dbReference type="OrthoDB" id="9807213at2"/>
<gene>
    <name evidence="7" type="ORF">Tchl_0051</name>
</gene>
<organism evidence="7 8">
    <name type="scientific">Thauera chlorobenzoica</name>
    <dbReference type="NCBI Taxonomy" id="96773"/>
    <lineage>
        <taxon>Bacteria</taxon>
        <taxon>Pseudomonadati</taxon>
        <taxon>Pseudomonadota</taxon>
        <taxon>Betaproteobacteria</taxon>
        <taxon>Rhodocyclales</taxon>
        <taxon>Zoogloeaceae</taxon>
        <taxon>Thauera</taxon>
    </lineage>
</organism>
<dbReference type="NCBIfam" id="TIGR00093">
    <property type="entry name" value="pseudouridine synthase"/>
    <property type="match status" value="1"/>
</dbReference>
<keyword evidence="3 6" id="KW-0413">Isomerase</keyword>
<dbReference type="InterPro" id="IPR020103">
    <property type="entry name" value="PsdUridine_synth_cat_dom_sf"/>
</dbReference>
<comment type="function">
    <text evidence="5">Responsible for synthesis of pseudouridine from uracil-516 in 16S ribosomal RNA.</text>
</comment>
<dbReference type="Gene3D" id="3.30.70.1560">
    <property type="entry name" value="Alpha-L RNA-binding motif"/>
    <property type="match status" value="1"/>
</dbReference>
<dbReference type="SUPFAM" id="SSF55120">
    <property type="entry name" value="Pseudouridine synthase"/>
    <property type="match status" value="1"/>
</dbReference>
<evidence type="ECO:0000313" key="8">
    <source>
        <dbReference type="Proteomes" id="UP000185739"/>
    </source>
</evidence>
<dbReference type="STRING" id="96773.Tchl_0051"/>
<evidence type="ECO:0000256" key="3">
    <source>
        <dbReference type="ARBA" id="ARBA00023235"/>
    </source>
</evidence>
<name>A0A1H5V7N2_9RHOO</name>
<dbReference type="Proteomes" id="UP000185739">
    <property type="component" value="Chromosome"/>
</dbReference>
<dbReference type="CDD" id="cd02553">
    <property type="entry name" value="PseudoU_synth_RsuA"/>
    <property type="match status" value="1"/>
</dbReference>
<dbReference type="GO" id="GO:0000455">
    <property type="term" value="P:enzyme-directed rRNA pseudouridine synthesis"/>
    <property type="evidence" value="ECO:0007669"/>
    <property type="project" value="UniProtKB-ARBA"/>
</dbReference>
<evidence type="ECO:0000256" key="2">
    <source>
        <dbReference type="ARBA" id="ARBA00022884"/>
    </source>
</evidence>
<dbReference type="EMBL" id="CP018839">
    <property type="protein sequence ID" value="APR02927.1"/>
    <property type="molecule type" value="Genomic_DNA"/>
</dbReference>
<evidence type="ECO:0000256" key="1">
    <source>
        <dbReference type="ARBA" id="ARBA00008348"/>
    </source>
</evidence>
<dbReference type="KEGG" id="tcl:Tchl_0051"/>
<dbReference type="InterPro" id="IPR020094">
    <property type="entry name" value="TruA/RsuA/RluB/E/F_N"/>
</dbReference>
<dbReference type="InterPro" id="IPR050343">
    <property type="entry name" value="RsuA_PseudoU_synthase"/>
</dbReference>
<keyword evidence="8" id="KW-1185">Reference proteome</keyword>
<keyword evidence="2" id="KW-0694">RNA-binding</keyword>
<dbReference type="GO" id="GO:0160136">
    <property type="term" value="F:16S rRNA pseudouridine(516) synthase activity"/>
    <property type="evidence" value="ECO:0007669"/>
    <property type="project" value="UniProtKB-EC"/>
</dbReference>